<evidence type="ECO:0000256" key="8">
    <source>
        <dbReference type="ARBA" id="ARBA00022927"/>
    </source>
</evidence>
<dbReference type="PANTHER" id="PTHR34982">
    <property type="entry name" value="YOP PROTEINS TRANSLOCATION PROTEIN L"/>
    <property type="match status" value="1"/>
</dbReference>
<reference evidence="11 12" key="2">
    <citation type="submission" date="2019-05" db="EMBL/GenBank/DDBJ databases">
        <title>Genome evolution of the obligate endosymbiont Buchnera aphidicola.</title>
        <authorList>
            <person name="Moran N.A."/>
        </authorList>
    </citation>
    <scope>NUCLEOTIDE SEQUENCE [LARGE SCALE GENOMIC DNA]</scope>
    <source>
        <strain evidence="11 12">Aar</strain>
    </source>
</reference>
<dbReference type="GO" id="GO:0044781">
    <property type="term" value="P:bacterial-type flagellum organization"/>
    <property type="evidence" value="ECO:0007669"/>
    <property type="project" value="UniProtKB-KW"/>
</dbReference>
<dbReference type="GO" id="GO:0071973">
    <property type="term" value="P:bacterial-type flagellum-dependent cell motility"/>
    <property type="evidence" value="ECO:0007669"/>
    <property type="project" value="InterPro"/>
</dbReference>
<keyword evidence="5" id="KW-0813">Transport</keyword>
<evidence type="ECO:0000256" key="7">
    <source>
        <dbReference type="ARBA" id="ARBA00022795"/>
    </source>
</evidence>
<dbReference type="AlphaFoldDB" id="A0A4D6XIT9"/>
<keyword evidence="11" id="KW-0966">Cell projection</keyword>
<dbReference type="InterPro" id="IPR000563">
    <property type="entry name" value="Flag_FliH"/>
</dbReference>
<dbReference type="PRINTS" id="PR01003">
    <property type="entry name" value="FLGFLIH"/>
</dbReference>
<reference evidence="11 12" key="1">
    <citation type="submission" date="2018-12" db="EMBL/GenBank/DDBJ databases">
        <authorList>
            <person name="Chong R.A."/>
        </authorList>
    </citation>
    <scope>NUCLEOTIDE SEQUENCE [LARGE SCALE GENOMIC DNA]</scope>
    <source>
        <strain evidence="11 12">Aar</strain>
    </source>
</reference>
<evidence type="ECO:0000256" key="2">
    <source>
        <dbReference type="ARBA" id="ARBA00004496"/>
    </source>
</evidence>
<proteinExistence type="inferred from homology"/>
<gene>
    <name evidence="11" type="ORF">D9V59_00355</name>
</gene>
<dbReference type="EMBL" id="CP034900">
    <property type="protein sequence ID" value="QCI15769.1"/>
    <property type="molecule type" value="Genomic_DNA"/>
</dbReference>
<organism evidence="11 12">
    <name type="scientific">Buchnera aphidicola</name>
    <name type="common">Artemisaphis artemisicola</name>
    <dbReference type="NCBI Taxonomy" id="1241836"/>
    <lineage>
        <taxon>Bacteria</taxon>
        <taxon>Pseudomonadati</taxon>
        <taxon>Pseudomonadota</taxon>
        <taxon>Gammaproteobacteria</taxon>
        <taxon>Enterobacterales</taxon>
        <taxon>Erwiniaceae</taxon>
        <taxon>Buchnera</taxon>
    </lineage>
</organism>
<comment type="similarity">
    <text evidence="3">Belongs to the FliH family.</text>
</comment>
<evidence type="ECO:0000313" key="11">
    <source>
        <dbReference type="EMBL" id="QCI15769.1"/>
    </source>
</evidence>
<evidence type="ECO:0000313" key="12">
    <source>
        <dbReference type="Proteomes" id="UP000298654"/>
    </source>
</evidence>
<dbReference type="InterPro" id="IPR051472">
    <property type="entry name" value="T3SS_Stator/FliH"/>
</dbReference>
<dbReference type="GO" id="GO:0009288">
    <property type="term" value="C:bacterial-type flagellum"/>
    <property type="evidence" value="ECO:0007669"/>
    <property type="project" value="InterPro"/>
</dbReference>
<dbReference type="Proteomes" id="UP000298654">
    <property type="component" value="Chromosome"/>
</dbReference>
<dbReference type="GO" id="GO:0005829">
    <property type="term" value="C:cytosol"/>
    <property type="evidence" value="ECO:0007669"/>
    <property type="project" value="TreeGrafter"/>
</dbReference>
<feature type="domain" description="Flagellar assembly protein FliH/Type III secretion system HrpE" evidence="10">
    <location>
        <begin position="93"/>
        <end position="216"/>
    </location>
</feature>
<dbReference type="GO" id="GO:0015031">
    <property type="term" value="P:protein transport"/>
    <property type="evidence" value="ECO:0007669"/>
    <property type="project" value="UniProtKB-KW"/>
</dbReference>
<keyword evidence="6" id="KW-0963">Cytoplasm</keyword>
<keyword evidence="11" id="KW-0282">Flagellum</keyword>
<evidence type="ECO:0000256" key="9">
    <source>
        <dbReference type="ARBA" id="ARBA00023225"/>
    </source>
</evidence>
<evidence type="ECO:0000256" key="6">
    <source>
        <dbReference type="ARBA" id="ARBA00022490"/>
    </source>
</evidence>
<keyword evidence="11" id="KW-0969">Cilium</keyword>
<evidence type="ECO:0000256" key="3">
    <source>
        <dbReference type="ARBA" id="ARBA00006602"/>
    </source>
</evidence>
<comment type="subcellular location">
    <subcellularLocation>
        <location evidence="2">Cytoplasm</location>
    </subcellularLocation>
</comment>
<keyword evidence="9" id="KW-1006">Bacterial flagellum protein export</keyword>
<keyword evidence="7" id="KW-1005">Bacterial flagellum biogenesis</keyword>
<dbReference type="RefSeq" id="WP_158363994.1">
    <property type="nucleotide sequence ID" value="NZ_CP034900.1"/>
</dbReference>
<evidence type="ECO:0000256" key="5">
    <source>
        <dbReference type="ARBA" id="ARBA00022448"/>
    </source>
</evidence>
<keyword evidence="8" id="KW-0653">Protein transport</keyword>
<sequence>MINSILEKNWIHWYPKKIFLNKDKNNIKTIYYSHKLKQEDFFTNTDILNRKNEENINKTTKNLEKDLKKTESYKLGFEKGCLSNKEKNLFLEKKINSFLLDFENSFSAFENALSSRLFNIILKVSSYVIGKKIDIDKSMLLNYIKKVIDQDGVFLTKPQLIVHPDNKNLIEKMLKKFLNSYKWTLLYDNNVDLNSFKVKSENVDIDSTVNARWQELYRLICLKEEY</sequence>
<name>A0A4D6XIT9_9GAMM</name>
<evidence type="ECO:0000256" key="1">
    <source>
        <dbReference type="ARBA" id="ARBA00003041"/>
    </source>
</evidence>
<protein>
    <recommendedName>
        <fullName evidence="4">Flagellar assembly protein FliH</fullName>
    </recommendedName>
</protein>
<accession>A0A4D6XIT9</accession>
<dbReference type="Pfam" id="PF02108">
    <property type="entry name" value="FliH"/>
    <property type="match status" value="1"/>
</dbReference>
<dbReference type="PANTHER" id="PTHR34982:SF1">
    <property type="entry name" value="FLAGELLAR ASSEMBLY PROTEIN FLIH"/>
    <property type="match status" value="1"/>
</dbReference>
<evidence type="ECO:0000259" key="10">
    <source>
        <dbReference type="Pfam" id="PF02108"/>
    </source>
</evidence>
<evidence type="ECO:0000256" key="4">
    <source>
        <dbReference type="ARBA" id="ARBA00016507"/>
    </source>
</evidence>
<dbReference type="OrthoDB" id="6415116at2"/>
<comment type="function">
    <text evidence="1">Needed for flagellar regrowth and assembly.</text>
</comment>
<dbReference type="GO" id="GO:0003774">
    <property type="term" value="F:cytoskeletal motor activity"/>
    <property type="evidence" value="ECO:0007669"/>
    <property type="project" value="InterPro"/>
</dbReference>
<dbReference type="InterPro" id="IPR018035">
    <property type="entry name" value="Flagellar_FliH/T3SS_HrpE"/>
</dbReference>